<evidence type="ECO:0000256" key="2">
    <source>
        <dbReference type="ARBA" id="ARBA00022723"/>
    </source>
</evidence>
<dbReference type="OrthoDB" id="9806388at2"/>
<feature type="domain" description="Peptidase M24" evidence="8">
    <location>
        <begin position="187"/>
        <end position="443"/>
    </location>
</feature>
<feature type="binding site" evidence="7">
    <location>
        <position position="275"/>
    </location>
    <ligand>
        <name>Mn(2+)</name>
        <dbReference type="ChEBI" id="CHEBI:29035"/>
        <label>2</label>
    </ligand>
</feature>
<keyword evidence="6 7" id="KW-0464">Manganese</keyword>
<dbReference type="GO" id="GO:0004177">
    <property type="term" value="F:aminopeptidase activity"/>
    <property type="evidence" value="ECO:0007669"/>
    <property type="project" value="TreeGrafter"/>
</dbReference>
<keyword evidence="2 7" id="KW-0479">Metal-binding</keyword>
<comment type="function">
    <text evidence="7">Splits dipeptides with a prolyl residue in the C-terminal position.</text>
</comment>
<keyword evidence="3 7" id="KW-0378">Hydrolase</keyword>
<comment type="catalytic activity">
    <reaction evidence="7">
        <text>Xaa-L-Pro dipeptide + H2O = an L-alpha-amino acid + L-proline</text>
        <dbReference type="Rhea" id="RHEA:76407"/>
        <dbReference type="ChEBI" id="CHEBI:15377"/>
        <dbReference type="ChEBI" id="CHEBI:59869"/>
        <dbReference type="ChEBI" id="CHEBI:60039"/>
        <dbReference type="ChEBI" id="CHEBI:195196"/>
        <dbReference type="EC" id="3.4.13.9"/>
    </reaction>
</comment>
<accession>A0A2N7UER6</accession>
<evidence type="ECO:0000256" key="7">
    <source>
        <dbReference type="HAMAP-Rule" id="MF_01279"/>
    </source>
</evidence>
<protein>
    <recommendedName>
        <fullName evidence="7">Xaa-Pro dipeptidase</fullName>
        <shortName evidence="7">X-Pro dipeptidase</shortName>
        <ecNumber evidence="7">3.4.13.9</ecNumber>
    </recommendedName>
    <alternativeName>
        <fullName evidence="7">Imidodipeptidase</fullName>
    </alternativeName>
    <alternativeName>
        <fullName evidence="7">Proline dipeptidase</fullName>
        <shortName evidence="7">Prolidase</shortName>
    </alternativeName>
</protein>
<feature type="binding site" evidence="7">
    <location>
        <position position="401"/>
    </location>
    <ligand>
        <name>Mn(2+)</name>
        <dbReference type="ChEBI" id="CHEBI:29035"/>
        <label>1</label>
    </ligand>
</feature>
<feature type="binding site" evidence="7">
    <location>
        <position position="437"/>
    </location>
    <ligand>
        <name>Mn(2+)</name>
        <dbReference type="ChEBI" id="CHEBI:29035"/>
        <label>1</label>
    </ligand>
</feature>
<dbReference type="InterPro" id="IPR036005">
    <property type="entry name" value="Creatinase/aminopeptidase-like"/>
</dbReference>
<comment type="caution">
    <text evidence="10">The sequence shown here is derived from an EMBL/GenBank/DDBJ whole genome shotgun (WGS) entry which is preliminary data.</text>
</comment>
<keyword evidence="5 7" id="KW-0482">Metalloprotease</keyword>
<feature type="binding site" evidence="7">
    <location>
        <position position="264"/>
    </location>
    <ligand>
        <name>Mn(2+)</name>
        <dbReference type="ChEBI" id="CHEBI:29035"/>
        <label>2</label>
    </ligand>
</feature>
<dbReference type="GO" id="GO:0008235">
    <property type="term" value="F:metalloexopeptidase activity"/>
    <property type="evidence" value="ECO:0007669"/>
    <property type="project" value="UniProtKB-UniRule"/>
</dbReference>
<evidence type="ECO:0000256" key="1">
    <source>
        <dbReference type="ARBA" id="ARBA00022670"/>
    </source>
</evidence>
<dbReference type="InterPro" id="IPR001131">
    <property type="entry name" value="Peptidase_M24B_aminopep-P_CS"/>
</dbReference>
<gene>
    <name evidence="7" type="primary">pepQ</name>
    <name evidence="10" type="ORF">C1H70_14295</name>
</gene>
<comment type="similarity">
    <text evidence="7">Belongs to the peptidase M24B family. Bacterial-type prolidase subfamily.</text>
</comment>
<proteinExistence type="inferred from homology"/>
<evidence type="ECO:0000259" key="9">
    <source>
        <dbReference type="Pfam" id="PF21216"/>
    </source>
</evidence>
<dbReference type="Pfam" id="PF21216">
    <property type="entry name" value="PepQ_N"/>
    <property type="match status" value="1"/>
</dbReference>
<evidence type="ECO:0000256" key="4">
    <source>
        <dbReference type="ARBA" id="ARBA00022997"/>
    </source>
</evidence>
<dbReference type="InterPro" id="IPR022846">
    <property type="entry name" value="X_Pro_dipept"/>
</dbReference>
<dbReference type="Proteomes" id="UP000235547">
    <property type="component" value="Unassembled WGS sequence"/>
</dbReference>
<feature type="binding site" evidence="7">
    <location>
        <position position="437"/>
    </location>
    <ligand>
        <name>Mn(2+)</name>
        <dbReference type="ChEBI" id="CHEBI:29035"/>
        <label>2</label>
    </ligand>
</feature>
<evidence type="ECO:0000256" key="3">
    <source>
        <dbReference type="ARBA" id="ARBA00022801"/>
    </source>
</evidence>
<dbReference type="PROSITE" id="PS00491">
    <property type="entry name" value="PROLINE_PEPTIDASE"/>
    <property type="match status" value="1"/>
</dbReference>
<dbReference type="GO" id="GO:0102009">
    <property type="term" value="F:proline dipeptidase activity"/>
    <property type="evidence" value="ECO:0007669"/>
    <property type="project" value="UniProtKB-EC"/>
</dbReference>
<dbReference type="PANTHER" id="PTHR43226:SF8">
    <property type="entry name" value="XAA-PRO DIPEPTIDASE"/>
    <property type="match status" value="1"/>
</dbReference>
<dbReference type="Gene3D" id="3.40.350.10">
    <property type="entry name" value="Creatinase/prolidase N-terminal domain"/>
    <property type="match status" value="1"/>
</dbReference>
<dbReference type="InterPro" id="IPR052433">
    <property type="entry name" value="X-Pro_dipept-like"/>
</dbReference>
<sequence length="455" mass="50557">MHDLGPRPSRHPLPHRNAHAWRGLEVSLDVLQHEHLVALEERYSHVLVNHQLDGVLLYSGHPARHFGDDQHASFVTQGHFMHWTGLAHAAHCWLLIRPGLRPTLYFHAPDDIWHLPNTLPDEPWVNHFHVERRQEVTPPALPPGRFAVVGDVAPTMTAQWDVKINPDGLTRDLDALRVHKSAYEVACLREANQRAMLGHQAARDAFLGGACELDIQFAYLAATRQRETSLPYGNIIALNAHGGVLHYQHQAIRPEAIRRSLLVDAGYRYRGYCADITRTWPGPHANQRFAPLVEGVTALQRTLIAALAPGVSFIDLHERMHAGLADLLIEQRLVRTSAEAAVASGITRAFCPHGLGHLLGVQVHDVAGHRDEGGNLLSPPVGAPFLRLTRELQAGMVVTIEPGIYIIPMLLDAYRGNREIDWDAVGSLADHGGIRIEDNIHVTLHGPDNLTPRHE</sequence>
<dbReference type="NCBIfam" id="NF010133">
    <property type="entry name" value="PRK13607.1"/>
    <property type="match status" value="1"/>
</dbReference>
<name>A0A2N7UER6_9GAMM</name>
<keyword evidence="1 7" id="KW-0645">Protease</keyword>
<dbReference type="GO" id="GO:0046872">
    <property type="term" value="F:metal ion binding"/>
    <property type="evidence" value="ECO:0007669"/>
    <property type="project" value="UniProtKB-KW"/>
</dbReference>
<feature type="binding site" evidence="7">
    <location>
        <position position="275"/>
    </location>
    <ligand>
        <name>Mn(2+)</name>
        <dbReference type="ChEBI" id="CHEBI:29035"/>
        <label>1</label>
    </ligand>
</feature>
<feature type="domain" description="Xaa-Pro dipeptidase N-terminal" evidence="9">
    <location>
        <begin position="33"/>
        <end position="170"/>
    </location>
</feature>
<dbReference type="AlphaFoldDB" id="A0A2N7UER6"/>
<dbReference type="HAMAP" id="MF_01279">
    <property type="entry name" value="X_Pro_dipeptid"/>
    <property type="match status" value="1"/>
</dbReference>
<dbReference type="InterPro" id="IPR048819">
    <property type="entry name" value="PepQ_N"/>
</dbReference>
<evidence type="ECO:0000256" key="6">
    <source>
        <dbReference type="ARBA" id="ARBA00023211"/>
    </source>
</evidence>
<evidence type="ECO:0000313" key="10">
    <source>
        <dbReference type="EMBL" id="PMR78927.1"/>
    </source>
</evidence>
<dbReference type="EC" id="3.4.13.9" evidence="7"/>
<dbReference type="Pfam" id="PF00557">
    <property type="entry name" value="Peptidase_M24"/>
    <property type="match status" value="1"/>
</dbReference>
<keyword evidence="11" id="KW-1185">Reference proteome</keyword>
<dbReference type="EMBL" id="PNRG01000032">
    <property type="protein sequence ID" value="PMR78927.1"/>
    <property type="molecule type" value="Genomic_DNA"/>
</dbReference>
<dbReference type="InterPro" id="IPR029149">
    <property type="entry name" value="Creatin/AminoP/Spt16_N"/>
</dbReference>
<evidence type="ECO:0000259" key="8">
    <source>
        <dbReference type="Pfam" id="PF00557"/>
    </source>
</evidence>
<dbReference type="Gene3D" id="3.90.230.10">
    <property type="entry name" value="Creatinase/methionine aminopeptidase superfamily"/>
    <property type="match status" value="1"/>
</dbReference>
<dbReference type="GO" id="GO:0005829">
    <property type="term" value="C:cytosol"/>
    <property type="evidence" value="ECO:0007669"/>
    <property type="project" value="TreeGrafter"/>
</dbReference>
<dbReference type="GO" id="GO:0006508">
    <property type="term" value="P:proteolysis"/>
    <property type="evidence" value="ECO:0007669"/>
    <property type="project" value="UniProtKB-KW"/>
</dbReference>
<keyword evidence="4 7" id="KW-0224">Dipeptidase</keyword>
<dbReference type="InterPro" id="IPR000994">
    <property type="entry name" value="Pept_M24"/>
</dbReference>
<comment type="cofactor">
    <cofactor evidence="7">
        <name>Mn(2+)</name>
        <dbReference type="ChEBI" id="CHEBI:29035"/>
    </cofactor>
    <text evidence="7">Binds 2 manganese ions per subunit.</text>
</comment>
<reference evidence="10 11" key="1">
    <citation type="submission" date="2018-01" db="EMBL/GenBank/DDBJ databases">
        <title>Halomonas endophytica sp. nov., isolated from storage liquid in the stems of Populus euphratica.</title>
        <authorList>
            <person name="Chen C."/>
        </authorList>
    </citation>
    <scope>NUCLEOTIDE SEQUENCE [LARGE SCALE GENOMIC DNA]</scope>
    <source>
        <strain evidence="10 11">BZ-SZ-XJ27</strain>
    </source>
</reference>
<organism evidence="10 11">
    <name type="scientific">Halomonas urumqiensis</name>
    <dbReference type="NCBI Taxonomy" id="1684789"/>
    <lineage>
        <taxon>Bacteria</taxon>
        <taxon>Pseudomonadati</taxon>
        <taxon>Pseudomonadota</taxon>
        <taxon>Gammaproteobacteria</taxon>
        <taxon>Oceanospirillales</taxon>
        <taxon>Halomonadaceae</taxon>
        <taxon>Halomonas</taxon>
    </lineage>
</organism>
<evidence type="ECO:0000313" key="11">
    <source>
        <dbReference type="Proteomes" id="UP000235547"/>
    </source>
</evidence>
<dbReference type="SUPFAM" id="SSF55920">
    <property type="entry name" value="Creatinase/aminopeptidase"/>
    <property type="match status" value="1"/>
</dbReference>
<dbReference type="PANTHER" id="PTHR43226">
    <property type="entry name" value="XAA-PRO AMINOPEPTIDASE 3"/>
    <property type="match status" value="1"/>
</dbReference>
<evidence type="ECO:0000256" key="5">
    <source>
        <dbReference type="ARBA" id="ARBA00023049"/>
    </source>
</evidence>
<feature type="binding site" evidence="7">
    <location>
        <position position="357"/>
    </location>
    <ligand>
        <name>Mn(2+)</name>
        <dbReference type="ChEBI" id="CHEBI:29035"/>
        <label>1</label>
    </ligand>
</feature>
<dbReference type="GO" id="GO:0016795">
    <property type="term" value="F:phosphoric triester hydrolase activity"/>
    <property type="evidence" value="ECO:0007669"/>
    <property type="project" value="InterPro"/>
</dbReference>